<dbReference type="Proteomes" id="UP000024942">
    <property type="component" value="Unassembled WGS sequence"/>
</dbReference>
<name>A0A059GB31_9PROT</name>
<feature type="domain" description="N-acetyltransferase" evidence="3">
    <location>
        <begin position="7"/>
        <end position="184"/>
    </location>
</feature>
<organism evidence="4 5">
    <name type="scientific">Hyphomonas oceanitis SCH89</name>
    <dbReference type="NCBI Taxonomy" id="1280953"/>
    <lineage>
        <taxon>Bacteria</taxon>
        <taxon>Pseudomonadati</taxon>
        <taxon>Pseudomonadota</taxon>
        <taxon>Alphaproteobacteria</taxon>
        <taxon>Hyphomonadales</taxon>
        <taxon>Hyphomonadaceae</taxon>
        <taxon>Hyphomonas</taxon>
    </lineage>
</organism>
<dbReference type="PROSITE" id="PS51186">
    <property type="entry name" value="GNAT"/>
    <property type="match status" value="1"/>
</dbReference>
<dbReference type="PANTHER" id="PTHR43877:SF1">
    <property type="entry name" value="ACETYLTRANSFERASE"/>
    <property type="match status" value="1"/>
</dbReference>
<dbReference type="RefSeq" id="WP_035535884.1">
    <property type="nucleotide sequence ID" value="NZ_ARYL01000003.1"/>
</dbReference>
<sequence>MSEPFVFRHRVATEADIPAIMDVMKASIAENMKAFLSPEEIIAAQESMGLDRSLINDGTYFVIETDVDGETVMAACGGWGKRRTLYGGDQTAGRDDSLADPAIHAARIRAMYTHPDWTRRGIGSLLLDLGEGAARAAGFKTIELGSTVPGYPLYLARGYEPFHREEQVAANGQVKTVIHMRKAL</sequence>
<dbReference type="SUPFAM" id="SSF55729">
    <property type="entry name" value="Acyl-CoA N-acyltransferases (Nat)"/>
    <property type="match status" value="1"/>
</dbReference>
<evidence type="ECO:0000313" key="5">
    <source>
        <dbReference type="Proteomes" id="UP000024942"/>
    </source>
</evidence>
<dbReference type="Pfam" id="PF13508">
    <property type="entry name" value="Acetyltransf_7"/>
    <property type="match status" value="1"/>
</dbReference>
<protein>
    <submittedName>
        <fullName evidence="4">Acetyltransferase</fullName>
    </submittedName>
</protein>
<accession>A0A059GB31</accession>
<dbReference type="GO" id="GO:0016747">
    <property type="term" value="F:acyltransferase activity, transferring groups other than amino-acyl groups"/>
    <property type="evidence" value="ECO:0007669"/>
    <property type="project" value="InterPro"/>
</dbReference>
<evidence type="ECO:0000256" key="1">
    <source>
        <dbReference type="ARBA" id="ARBA00022679"/>
    </source>
</evidence>
<dbReference type="InterPro" id="IPR050832">
    <property type="entry name" value="Bact_Acetyltransf"/>
</dbReference>
<reference evidence="4 5" key="1">
    <citation type="journal article" date="2014" name="Antonie Van Leeuwenhoek">
        <title>Hyphomonas beringensis sp. nov. and Hyphomonas chukchiensis sp. nov., isolated from surface seawater of the Bering Sea and Chukchi Sea.</title>
        <authorList>
            <person name="Li C."/>
            <person name="Lai Q."/>
            <person name="Li G."/>
            <person name="Dong C."/>
            <person name="Wang J."/>
            <person name="Liao Y."/>
            <person name="Shao Z."/>
        </authorList>
    </citation>
    <scope>NUCLEOTIDE SEQUENCE [LARGE SCALE GENOMIC DNA]</scope>
    <source>
        <strain evidence="4 5">SCH89</strain>
    </source>
</reference>
<dbReference type="InterPro" id="IPR000182">
    <property type="entry name" value="GNAT_dom"/>
</dbReference>
<evidence type="ECO:0000313" key="4">
    <source>
        <dbReference type="EMBL" id="KDA03904.1"/>
    </source>
</evidence>
<proteinExistence type="predicted"/>
<gene>
    <name evidence="4" type="ORF">HOC_03473</name>
</gene>
<evidence type="ECO:0000259" key="3">
    <source>
        <dbReference type="PROSITE" id="PS51186"/>
    </source>
</evidence>
<dbReference type="AlphaFoldDB" id="A0A059GB31"/>
<dbReference type="CDD" id="cd04301">
    <property type="entry name" value="NAT_SF"/>
    <property type="match status" value="1"/>
</dbReference>
<keyword evidence="2" id="KW-0012">Acyltransferase</keyword>
<dbReference type="EMBL" id="ARYL01000003">
    <property type="protein sequence ID" value="KDA03904.1"/>
    <property type="molecule type" value="Genomic_DNA"/>
</dbReference>
<dbReference type="Gene3D" id="3.40.630.30">
    <property type="match status" value="1"/>
</dbReference>
<keyword evidence="5" id="KW-1185">Reference proteome</keyword>
<dbReference type="eggNOG" id="COG0454">
    <property type="taxonomic scope" value="Bacteria"/>
</dbReference>
<evidence type="ECO:0000256" key="2">
    <source>
        <dbReference type="ARBA" id="ARBA00023315"/>
    </source>
</evidence>
<dbReference type="OrthoDB" id="118465at2"/>
<dbReference type="STRING" id="1280953.HOC_03473"/>
<dbReference type="PANTHER" id="PTHR43877">
    <property type="entry name" value="AMINOALKYLPHOSPHONATE N-ACETYLTRANSFERASE-RELATED-RELATED"/>
    <property type="match status" value="1"/>
</dbReference>
<dbReference type="PATRIC" id="fig|1280953.3.peg.703"/>
<comment type="caution">
    <text evidence="4">The sequence shown here is derived from an EMBL/GenBank/DDBJ whole genome shotgun (WGS) entry which is preliminary data.</text>
</comment>
<dbReference type="InterPro" id="IPR016181">
    <property type="entry name" value="Acyl_CoA_acyltransferase"/>
</dbReference>
<keyword evidence="1 4" id="KW-0808">Transferase</keyword>